<dbReference type="FunFam" id="3.10.20.740:FF:000004">
    <property type="entry name" value="NADH-quinone oxidoreductase"/>
    <property type="match status" value="1"/>
</dbReference>
<sequence>MEDVQMVNIKVDGQPLEVPKGTLAIRACEQAGVYVPRFCDHPLLKPVAACRACLVEIAAPNRQGVVAKMPKPQPACSTTVTDQMEIYTQLSSEVAAKAQNGILEFILINHPLDCPVCDKAGECPLQNQAFLEGNPSSRFTDAKRVQPKPVRLTSEILLDRERCVLCQRCVRFGKEIAGDAFLDLQGRGGGSSPRDHHDFMGENIGSFDTQVLGFFDPDCNPDGHTLTPSQITGPGGQPGCLGGLHPGHVPVAEQDMSGRRFASYFSGNVTQICPVGALTNTSYRFRARPHDLISTPSITDQDASGAEIRVDARRGVVLRRLAGENPQVNEEWISDKDRYAFPWQTLRDRLTRPMIRNEAGELVETDWGTALRTAANYIKESAKDSEVGFFPGGHLTLEDYYAWGKFARVVTGSNILDARVRDFRMDEVNFIKTRVAGRPMEVTYADIDRASTVFLIDFEPEDECATLFLRLRKATQHGTKVTTLAPYLSQGARKLQATLLANRPGQQPQILKDIAAGQGDSVPLKAALSQPDALILIGERAGLVEGELEAAAALIDATGAKWAWIPRRVGERAAIEAGCFPGLLPRGRLVTDPEARADMDAAWEVKHPLTEELPLCIRCMVTPEAWEMFLPGSTLVMGGVDLRDMEDFAGIHKALAGVKHVIQLEVRKSEITSYADVVLPVAPPHEKAGTFINWEGRLRPFGQALATRALPDWKVMNLLGKAAGVNLGLDSLEAILREYESLGTWDGQRLSAPYRQDPPICEPQAGQALVATWKPLLDAGRCLDGEPDLAGSAKVPVARLSAETAAENQIGTQVRLTGPAGSITLPVVIEDMPSRVVWLPECSPGSQIHETLGVAYGHLVNLQAAEV</sequence>
<comment type="cofactor">
    <cofactor evidence="1">
        <name>[4Fe-4S] cluster</name>
        <dbReference type="ChEBI" id="CHEBI:49883"/>
    </cofactor>
</comment>
<keyword evidence="6" id="KW-0479">Metal-binding</keyword>
<dbReference type="NCBIfam" id="NF005895">
    <property type="entry name" value="PRK07860.1"/>
    <property type="match status" value="1"/>
</dbReference>
<dbReference type="SUPFAM" id="SSF54292">
    <property type="entry name" value="2Fe-2S ferredoxin-like"/>
    <property type="match status" value="1"/>
</dbReference>
<evidence type="ECO:0000313" key="16">
    <source>
        <dbReference type="Proteomes" id="UP000578252"/>
    </source>
</evidence>
<dbReference type="InterPro" id="IPR050123">
    <property type="entry name" value="Prok_molybdopt-oxidoreductase"/>
</dbReference>
<evidence type="ECO:0000256" key="9">
    <source>
        <dbReference type="ARBA" id="ARBA00023014"/>
    </source>
</evidence>
<dbReference type="InterPro" id="IPR019574">
    <property type="entry name" value="NADH_UbQ_OxRdtase_Gsu_4Fe4S-bd"/>
</dbReference>
<evidence type="ECO:0000256" key="10">
    <source>
        <dbReference type="ARBA" id="ARBA00023027"/>
    </source>
</evidence>
<evidence type="ECO:0000256" key="8">
    <source>
        <dbReference type="ARBA" id="ARBA00023004"/>
    </source>
</evidence>
<dbReference type="PANTHER" id="PTHR43105">
    <property type="entry name" value="RESPIRATORY NITRATE REDUCTASE"/>
    <property type="match status" value="1"/>
</dbReference>
<dbReference type="InterPro" id="IPR054351">
    <property type="entry name" value="NADH_UbQ_OxRdtase_ferredoxin"/>
</dbReference>
<dbReference type="RefSeq" id="WP_169772136.1">
    <property type="nucleotide sequence ID" value="NZ_JABCUR010000006.1"/>
</dbReference>
<dbReference type="SUPFAM" id="SSF53706">
    <property type="entry name" value="Formate dehydrogenase/DMSO reductase, domains 1-3"/>
    <property type="match status" value="1"/>
</dbReference>
<comment type="cofactor">
    <cofactor evidence="12">
        <name>[2Fe-2S] cluster</name>
        <dbReference type="ChEBI" id="CHEBI:190135"/>
    </cofactor>
</comment>
<dbReference type="PROSITE" id="PS51839">
    <property type="entry name" value="4FE4S_HC3"/>
    <property type="match status" value="1"/>
</dbReference>
<dbReference type="EMBL" id="JABCUR010000006">
    <property type="protein sequence ID" value="NMW65454.1"/>
    <property type="molecule type" value="Genomic_DNA"/>
</dbReference>
<keyword evidence="15" id="KW-0560">Oxidoreductase</keyword>
<reference evidence="15 16" key="1">
    <citation type="submission" date="2020-04" db="EMBL/GenBank/DDBJ databases">
        <title>Antimicrobial susceptibility and clonality of vaginal-derived multi-drug resistant Mobiluncus isolates in China.</title>
        <authorList>
            <person name="Zhang X."/>
        </authorList>
    </citation>
    <scope>NUCLEOTIDE SEQUENCE [LARGE SCALE GENOMIC DNA]</scope>
    <source>
        <strain evidence="15 16">13</strain>
    </source>
</reference>
<dbReference type="Pfam" id="PF00384">
    <property type="entry name" value="Molybdopterin"/>
    <property type="match status" value="1"/>
</dbReference>
<evidence type="ECO:0000256" key="11">
    <source>
        <dbReference type="ARBA" id="ARBA00023136"/>
    </source>
</evidence>
<dbReference type="InterPro" id="IPR036010">
    <property type="entry name" value="2Fe-2S_ferredoxin-like_sf"/>
</dbReference>
<organism evidence="15 16">
    <name type="scientific">Mobiluncus mulieris</name>
    <dbReference type="NCBI Taxonomy" id="2052"/>
    <lineage>
        <taxon>Bacteria</taxon>
        <taxon>Bacillati</taxon>
        <taxon>Actinomycetota</taxon>
        <taxon>Actinomycetes</taxon>
        <taxon>Actinomycetales</taxon>
        <taxon>Actinomycetaceae</taxon>
        <taxon>Mobiluncus</taxon>
    </lineage>
</organism>
<keyword evidence="11" id="KW-0472">Membrane</keyword>
<accession>A0A7Y0U219</accession>
<evidence type="ECO:0000259" key="14">
    <source>
        <dbReference type="PROSITE" id="PS51839"/>
    </source>
</evidence>
<evidence type="ECO:0000256" key="6">
    <source>
        <dbReference type="ARBA" id="ARBA00022723"/>
    </source>
</evidence>
<dbReference type="GO" id="GO:0051539">
    <property type="term" value="F:4 iron, 4 sulfur cluster binding"/>
    <property type="evidence" value="ECO:0007669"/>
    <property type="project" value="UniProtKB-KW"/>
</dbReference>
<evidence type="ECO:0000256" key="7">
    <source>
        <dbReference type="ARBA" id="ARBA00022967"/>
    </source>
</evidence>
<comment type="subcellular location">
    <subcellularLocation>
        <location evidence="2">Membrane</location>
    </subcellularLocation>
</comment>
<dbReference type="SUPFAM" id="SSF54862">
    <property type="entry name" value="4Fe-4S ferredoxins"/>
    <property type="match status" value="1"/>
</dbReference>
<dbReference type="Pfam" id="PF13510">
    <property type="entry name" value="Fer2_4"/>
    <property type="match status" value="1"/>
</dbReference>
<dbReference type="EC" id="1.6.5.11" evidence="15"/>
<dbReference type="PANTHER" id="PTHR43105:SF12">
    <property type="entry name" value="NADH-QUINONE OXIDOREDUCTASE SUBUNIT G"/>
    <property type="match status" value="1"/>
</dbReference>
<dbReference type="PROSITE" id="PS00643">
    <property type="entry name" value="COMPLEX1_75K_3"/>
    <property type="match status" value="1"/>
</dbReference>
<dbReference type="InterPro" id="IPR000283">
    <property type="entry name" value="NADH_UbQ_OxRdtase_75kDa_su_CS"/>
</dbReference>
<dbReference type="GO" id="GO:0046872">
    <property type="term" value="F:metal ion binding"/>
    <property type="evidence" value="ECO:0007669"/>
    <property type="project" value="UniProtKB-KW"/>
</dbReference>
<evidence type="ECO:0000256" key="4">
    <source>
        <dbReference type="ARBA" id="ARBA00022485"/>
    </source>
</evidence>
<dbReference type="Pfam" id="PF22117">
    <property type="entry name" value="Fer4_Nqo3"/>
    <property type="match status" value="1"/>
</dbReference>
<dbReference type="CDD" id="cd02768">
    <property type="entry name" value="MopB_NADH-Q-OR-NuoG2"/>
    <property type="match status" value="1"/>
</dbReference>
<dbReference type="GO" id="GO:0008137">
    <property type="term" value="F:NADH dehydrogenase (ubiquinone) activity"/>
    <property type="evidence" value="ECO:0007669"/>
    <property type="project" value="InterPro"/>
</dbReference>
<gene>
    <name evidence="15" type="ORF">HHJ78_07935</name>
</gene>
<evidence type="ECO:0000256" key="12">
    <source>
        <dbReference type="ARBA" id="ARBA00034078"/>
    </source>
</evidence>
<keyword evidence="9" id="KW-0411">Iron-sulfur</keyword>
<dbReference type="Gene3D" id="3.40.50.740">
    <property type="match status" value="2"/>
</dbReference>
<evidence type="ECO:0000256" key="1">
    <source>
        <dbReference type="ARBA" id="ARBA00001966"/>
    </source>
</evidence>
<comment type="caution">
    <text evidence="15">The sequence shown here is derived from an EMBL/GenBank/DDBJ whole genome shotgun (WGS) entry which is preliminary data.</text>
</comment>
<dbReference type="CDD" id="cd00207">
    <property type="entry name" value="fer2"/>
    <property type="match status" value="1"/>
</dbReference>
<keyword evidence="4" id="KW-0004">4Fe-4S</keyword>
<evidence type="ECO:0000256" key="5">
    <source>
        <dbReference type="ARBA" id="ARBA00022714"/>
    </source>
</evidence>
<dbReference type="PROSITE" id="PS00641">
    <property type="entry name" value="COMPLEX1_75K_1"/>
    <property type="match status" value="1"/>
</dbReference>
<dbReference type="InterPro" id="IPR001041">
    <property type="entry name" value="2Fe-2S_ferredoxin-type"/>
</dbReference>
<evidence type="ECO:0000256" key="2">
    <source>
        <dbReference type="ARBA" id="ARBA00004370"/>
    </source>
</evidence>
<evidence type="ECO:0000259" key="13">
    <source>
        <dbReference type="PROSITE" id="PS51669"/>
    </source>
</evidence>
<keyword evidence="10" id="KW-0520">NAD</keyword>
<keyword evidence="7" id="KW-1278">Translocase</keyword>
<name>A0A7Y0U219_9ACTO</name>
<dbReference type="PROSITE" id="PS51669">
    <property type="entry name" value="4FE4S_MOW_BIS_MGD"/>
    <property type="match status" value="1"/>
</dbReference>
<keyword evidence="8" id="KW-0408">Iron</keyword>
<dbReference type="Gene3D" id="3.10.20.740">
    <property type="match status" value="1"/>
</dbReference>
<dbReference type="InterPro" id="IPR006656">
    <property type="entry name" value="Mopterin_OxRdtase"/>
</dbReference>
<dbReference type="Pfam" id="PF22151">
    <property type="entry name" value="Fer4_NDSU1"/>
    <property type="match status" value="1"/>
</dbReference>
<proteinExistence type="inferred from homology"/>
<dbReference type="GO" id="GO:0042773">
    <property type="term" value="P:ATP synthesis coupled electron transport"/>
    <property type="evidence" value="ECO:0007669"/>
    <property type="project" value="InterPro"/>
</dbReference>
<keyword evidence="5" id="KW-0001">2Fe-2S</keyword>
<dbReference type="Pfam" id="PF10588">
    <property type="entry name" value="NADH-G_4Fe-4S_3"/>
    <property type="match status" value="1"/>
</dbReference>
<dbReference type="GO" id="GO:0003954">
    <property type="term" value="F:NADH dehydrogenase activity"/>
    <property type="evidence" value="ECO:0007669"/>
    <property type="project" value="TreeGrafter"/>
</dbReference>
<dbReference type="SMART" id="SM00929">
    <property type="entry name" value="NADH-G_4Fe-4S_3"/>
    <property type="match status" value="1"/>
</dbReference>
<dbReference type="GO" id="GO:0016020">
    <property type="term" value="C:membrane"/>
    <property type="evidence" value="ECO:0007669"/>
    <property type="project" value="UniProtKB-SubCell"/>
</dbReference>
<protein>
    <submittedName>
        <fullName evidence="15">NADH-quinone oxidoreductase subunit G</fullName>
        <ecNumber evidence="15">1.6.5.11</ecNumber>
    </submittedName>
</protein>
<dbReference type="InterPro" id="IPR006963">
    <property type="entry name" value="Mopterin_OxRdtase_4Fe-4S_dom"/>
</dbReference>
<evidence type="ECO:0000256" key="3">
    <source>
        <dbReference type="ARBA" id="ARBA00005404"/>
    </source>
</evidence>
<comment type="similarity">
    <text evidence="3">Belongs to the complex I 75 kDa subunit family.</text>
</comment>
<dbReference type="Gene3D" id="3.40.228.10">
    <property type="entry name" value="Dimethylsulfoxide Reductase, domain 2"/>
    <property type="match status" value="1"/>
</dbReference>
<dbReference type="AlphaFoldDB" id="A0A7Y0U219"/>
<dbReference type="Proteomes" id="UP000578252">
    <property type="component" value="Unassembled WGS sequence"/>
</dbReference>
<feature type="domain" description="4Fe-4S His(Cys)3-ligated-type" evidence="14">
    <location>
        <begin position="94"/>
        <end position="133"/>
    </location>
</feature>
<dbReference type="GO" id="GO:0051537">
    <property type="term" value="F:2 iron, 2 sulfur cluster binding"/>
    <property type="evidence" value="ECO:0007669"/>
    <property type="project" value="UniProtKB-KW"/>
</dbReference>
<evidence type="ECO:0000313" key="15">
    <source>
        <dbReference type="EMBL" id="NMW65454.1"/>
    </source>
</evidence>
<feature type="domain" description="4Fe-4S Mo/W bis-MGD-type" evidence="13">
    <location>
        <begin position="292"/>
        <end position="348"/>
    </location>
</feature>